<dbReference type="RefSeq" id="WP_089419959.1">
    <property type="nucleotide sequence ID" value="NZ_CP022415.1"/>
</dbReference>
<organism evidence="3 4">
    <name type="scientific">Pseudosulfitobacter pseudonitzschiae</name>
    <dbReference type="NCBI Taxonomy" id="1402135"/>
    <lineage>
        <taxon>Bacteria</taxon>
        <taxon>Pseudomonadati</taxon>
        <taxon>Pseudomonadota</taxon>
        <taxon>Alphaproteobacteria</taxon>
        <taxon>Rhodobacterales</taxon>
        <taxon>Roseobacteraceae</taxon>
        <taxon>Pseudosulfitobacter</taxon>
    </lineage>
</organism>
<sequence>MPKFLTIGYGDRDGYDRTPEAIRAAAHEQDAQLVAEGALIGVAGPPVQVRNPEASGVETSQGQFMVADLPVAGFAVIEAASLEDAIEKVSGVPCAVAHGVVEIWPMG</sequence>
<name>A0A221JZ30_9RHOB</name>
<reference evidence="3 4" key="1">
    <citation type="submission" date="2017-07" db="EMBL/GenBank/DDBJ databases">
        <title>Genome Sequence of Sulfitobacter pseudonitzschiae Strain SMR1 Isolated from a culture of the Diatom Skeletonema marinoi.</title>
        <authorList>
            <person name="Topel M."/>
            <person name="Pinder M.I.M."/>
            <person name="Johansson O.N."/>
            <person name="Kourtchenko O."/>
            <person name="Godhe A."/>
            <person name="Clarke A.K."/>
        </authorList>
    </citation>
    <scope>NUCLEOTIDE SEQUENCE [LARGE SCALE GENOMIC DNA]</scope>
    <source>
        <strain evidence="3 4">SMR1</strain>
    </source>
</reference>
<evidence type="ECO:0000259" key="2">
    <source>
        <dbReference type="Pfam" id="PF03795"/>
    </source>
</evidence>
<evidence type="ECO:0000313" key="3">
    <source>
        <dbReference type="EMBL" id="ASM71992.1"/>
    </source>
</evidence>
<dbReference type="SUPFAM" id="SSF54909">
    <property type="entry name" value="Dimeric alpha+beta barrel"/>
    <property type="match status" value="1"/>
</dbReference>
<proteinExistence type="inferred from homology"/>
<dbReference type="Gene3D" id="3.30.70.1060">
    <property type="entry name" value="Dimeric alpha+beta barrel"/>
    <property type="match status" value="1"/>
</dbReference>
<dbReference type="OrthoDB" id="9807535at2"/>
<gene>
    <name evidence="3" type="ORF">SULPSESMR1_01168</name>
</gene>
<protein>
    <recommendedName>
        <fullName evidence="2">YCII-related domain-containing protein</fullName>
    </recommendedName>
</protein>
<comment type="similarity">
    <text evidence="1">Belongs to the YciI family.</text>
</comment>
<evidence type="ECO:0000313" key="4">
    <source>
        <dbReference type="Proteomes" id="UP000199754"/>
    </source>
</evidence>
<keyword evidence="4" id="KW-1185">Reference proteome</keyword>
<dbReference type="AlphaFoldDB" id="A0A221JZ30"/>
<evidence type="ECO:0000256" key="1">
    <source>
        <dbReference type="ARBA" id="ARBA00007689"/>
    </source>
</evidence>
<dbReference type="InterPro" id="IPR011008">
    <property type="entry name" value="Dimeric_a/b-barrel"/>
</dbReference>
<accession>A0A221JZ30</accession>
<dbReference type="InterPro" id="IPR005545">
    <property type="entry name" value="YCII"/>
</dbReference>
<dbReference type="EMBL" id="CP022415">
    <property type="protein sequence ID" value="ASM71992.1"/>
    <property type="molecule type" value="Genomic_DNA"/>
</dbReference>
<dbReference type="Proteomes" id="UP000199754">
    <property type="component" value="Chromosome"/>
</dbReference>
<dbReference type="KEGG" id="spse:SULPSESMR1_01168"/>
<dbReference type="Pfam" id="PF03795">
    <property type="entry name" value="YCII"/>
    <property type="match status" value="1"/>
</dbReference>
<feature type="domain" description="YCII-related" evidence="2">
    <location>
        <begin position="17"/>
        <end position="103"/>
    </location>
</feature>